<name>A0A8K1H2C0_9GENT</name>
<evidence type="ECO:0000256" key="1">
    <source>
        <dbReference type="ARBA" id="ARBA00003935"/>
    </source>
</evidence>
<dbReference type="PANTHER" id="PTHR33370:SF1">
    <property type="entry name" value="TRANSLATION INITIATION FACTOR IF-1, CHLOROPLASTIC"/>
    <property type="match status" value="1"/>
</dbReference>
<dbReference type="GO" id="GO:0003743">
    <property type="term" value="F:translation initiation factor activity"/>
    <property type="evidence" value="ECO:0007669"/>
    <property type="project" value="UniProtKB-KW"/>
</dbReference>
<dbReference type="GO" id="GO:0043022">
    <property type="term" value="F:ribosome binding"/>
    <property type="evidence" value="ECO:0007669"/>
    <property type="project" value="TreeGrafter"/>
</dbReference>
<dbReference type="InterPro" id="IPR012340">
    <property type="entry name" value="NA-bd_OB-fold"/>
</dbReference>
<keyword evidence="5" id="KW-0648">Protein biosynthesis</keyword>
<protein>
    <submittedName>
        <fullName evidence="6">Translational initiation factor 1</fullName>
    </submittedName>
</protein>
<evidence type="ECO:0000256" key="3">
    <source>
        <dbReference type="ARBA" id="ARBA00011599"/>
    </source>
</evidence>
<organism evidence="6">
    <name type="scientific">Hedyotis longiramulis</name>
    <dbReference type="NCBI Taxonomy" id="2843166"/>
    <lineage>
        <taxon>Eukaryota</taxon>
        <taxon>Viridiplantae</taxon>
        <taxon>Streptophyta</taxon>
        <taxon>Embryophyta</taxon>
        <taxon>Tracheophyta</taxon>
        <taxon>Spermatophyta</taxon>
        <taxon>Magnoliopsida</taxon>
        <taxon>eudicotyledons</taxon>
        <taxon>Gunneridae</taxon>
        <taxon>Pentapetalae</taxon>
        <taxon>asterids</taxon>
        <taxon>lamiids</taxon>
        <taxon>Gentianales</taxon>
        <taxon>Rubiaceae</taxon>
        <taxon>Rubioideae</taxon>
        <taxon>Spermacoceae</taxon>
        <taxon>Hedyotis-Oldenlandia complex</taxon>
        <taxon>Hedyotis</taxon>
    </lineage>
</organism>
<dbReference type="PANTHER" id="PTHR33370">
    <property type="entry name" value="TRANSLATION INITIATION FACTOR IF-1, CHLOROPLASTIC"/>
    <property type="match status" value="1"/>
</dbReference>
<evidence type="ECO:0000256" key="4">
    <source>
        <dbReference type="ARBA" id="ARBA00022540"/>
    </source>
</evidence>
<keyword evidence="6" id="KW-0150">Chloroplast</keyword>
<reference evidence="6" key="1">
    <citation type="submission" date="2021-06" db="EMBL/GenBank/DDBJ databases">
        <title>Hedyotis longiramulis (Rubiaceae), a new species from Guangdong, China.</title>
        <authorList>
            <person name="Xu Y.D."/>
            <person name="Zhang Y."/>
            <person name="Wang R.J."/>
        </authorList>
    </citation>
    <scope>NUCLEOTIDE SEQUENCE</scope>
</reference>
<dbReference type="Gene3D" id="2.40.50.140">
    <property type="entry name" value="Nucleic acid-binding proteins"/>
    <property type="match status" value="1"/>
</dbReference>
<comment type="similarity">
    <text evidence="2">Belongs to the IF-1 family.</text>
</comment>
<dbReference type="EMBL" id="MZ425928">
    <property type="protein sequence ID" value="UBA14358.1"/>
    <property type="molecule type" value="Genomic_DNA"/>
</dbReference>
<dbReference type="AlphaFoldDB" id="A0A8K1H2C0"/>
<comment type="function">
    <text evidence="1">One of the essential components for the initiation of protein synthesis. Stabilizes the binding of IF-2 and IF-3 on the 30S subunit to which N-formylmethionyl-tRNA(fMet) subsequently binds. Helps modulate mRNA selection, yielding the 30S pre-initiation complex (PIC). Upon addition of the 50S ribosomal subunit IF-1, IF-2 and IF-3 are released leaving the mature 70S translation initiation complex.</text>
</comment>
<proteinExistence type="inferred from homology"/>
<evidence type="ECO:0000256" key="2">
    <source>
        <dbReference type="ARBA" id="ARBA00010939"/>
    </source>
</evidence>
<dbReference type="GO" id="GO:0005829">
    <property type="term" value="C:cytosol"/>
    <property type="evidence" value="ECO:0007669"/>
    <property type="project" value="TreeGrafter"/>
</dbReference>
<evidence type="ECO:0000256" key="5">
    <source>
        <dbReference type="ARBA" id="ARBA00022917"/>
    </source>
</evidence>
<keyword evidence="6" id="KW-0934">Plastid</keyword>
<geneLocation type="chloroplast" evidence="6"/>
<sequence length="64" mass="7585">MFGGHLDTEDLILGYVSGMIQRSFLWILLVNRVKMEISHSDSSRRRTIYRLRNRNSKDKLVFLT</sequence>
<dbReference type="InterPro" id="IPR004368">
    <property type="entry name" value="TIF_IF1"/>
</dbReference>
<accession>A0A8K1H2C0</accession>
<keyword evidence="4 6" id="KW-0396">Initiation factor</keyword>
<gene>
    <name evidence="6" type="primary">infA</name>
</gene>
<comment type="subunit">
    <text evidence="3">Component of the 30S ribosomal translation pre-initiation complex which assembles on the 30S ribosome in the order IF-2 and IF-3, IF-1 and N-formylmethionyl-tRNA(fMet); mRNA recruitment can occur at any time during PIC assembly.</text>
</comment>
<evidence type="ECO:0000313" key="6">
    <source>
        <dbReference type="EMBL" id="UBA14358.1"/>
    </source>
</evidence>